<reference evidence="4" key="1">
    <citation type="submission" date="2020-03" db="EMBL/GenBank/DDBJ databases">
        <title>Studies in the Genomics of Life Span.</title>
        <authorList>
            <person name="Glass D."/>
        </authorList>
    </citation>
    <scope>NUCLEOTIDE SEQUENCE</scope>
    <source>
        <strain evidence="4">LTLLF</strain>
        <tissue evidence="4">Muscle</tissue>
    </source>
</reference>
<dbReference type="GO" id="GO:0005615">
    <property type="term" value="C:extracellular space"/>
    <property type="evidence" value="ECO:0007669"/>
    <property type="project" value="TreeGrafter"/>
</dbReference>
<accession>A0A8J6KR37</accession>
<name>A0A8J6KR37_MICOH</name>
<gene>
    <name evidence="4" type="ORF">LTLLF_105755</name>
</gene>
<keyword evidence="2" id="KW-0325">Glycoprotein</keyword>
<feature type="domain" description="VWFD" evidence="3">
    <location>
        <begin position="33"/>
        <end position="112"/>
    </location>
</feature>
<dbReference type="CDD" id="cd19941">
    <property type="entry name" value="TIL"/>
    <property type="match status" value="1"/>
</dbReference>
<dbReference type="SUPFAM" id="SSF57567">
    <property type="entry name" value="Serine protease inhibitors"/>
    <property type="match status" value="1"/>
</dbReference>
<dbReference type="Pfam" id="PF01826">
    <property type="entry name" value="TIL"/>
    <property type="match status" value="1"/>
</dbReference>
<evidence type="ECO:0000313" key="5">
    <source>
        <dbReference type="Proteomes" id="UP000710432"/>
    </source>
</evidence>
<dbReference type="EMBL" id="JAATJU010023981">
    <property type="protein sequence ID" value="KAH0506649.1"/>
    <property type="molecule type" value="Genomic_DNA"/>
</dbReference>
<dbReference type="Pfam" id="PF08742">
    <property type="entry name" value="C8"/>
    <property type="match status" value="1"/>
</dbReference>
<proteinExistence type="predicted"/>
<dbReference type="InterPro" id="IPR014853">
    <property type="entry name" value="VWF/SSPO/ZAN-like_Cys-rich_dom"/>
</dbReference>
<dbReference type="Pfam" id="PF00094">
    <property type="entry name" value="VWD"/>
    <property type="match status" value="1"/>
</dbReference>
<dbReference type="InterPro" id="IPR001846">
    <property type="entry name" value="VWF_type-D"/>
</dbReference>
<comment type="caution">
    <text evidence="4">The sequence shown here is derived from an EMBL/GenBank/DDBJ whole genome shotgun (WGS) entry which is preliminary data.</text>
</comment>
<dbReference type="PROSITE" id="PS51233">
    <property type="entry name" value="VWFD"/>
    <property type="match status" value="1"/>
</dbReference>
<evidence type="ECO:0000256" key="1">
    <source>
        <dbReference type="ARBA" id="ARBA00023157"/>
    </source>
</evidence>
<dbReference type="AlphaFoldDB" id="A0A8J6KR37"/>
<evidence type="ECO:0000259" key="3">
    <source>
        <dbReference type="PROSITE" id="PS51233"/>
    </source>
</evidence>
<dbReference type="GO" id="GO:0031012">
    <property type="term" value="C:extracellular matrix"/>
    <property type="evidence" value="ECO:0007669"/>
    <property type="project" value="TreeGrafter"/>
</dbReference>
<organism evidence="4 5">
    <name type="scientific">Microtus ochrogaster</name>
    <name type="common">Prairie vole</name>
    <dbReference type="NCBI Taxonomy" id="79684"/>
    <lineage>
        <taxon>Eukaryota</taxon>
        <taxon>Metazoa</taxon>
        <taxon>Chordata</taxon>
        <taxon>Craniata</taxon>
        <taxon>Vertebrata</taxon>
        <taxon>Euteleostomi</taxon>
        <taxon>Mammalia</taxon>
        <taxon>Eutheria</taxon>
        <taxon>Euarchontoglires</taxon>
        <taxon>Glires</taxon>
        <taxon>Rodentia</taxon>
        <taxon>Myomorpha</taxon>
        <taxon>Muroidea</taxon>
        <taxon>Cricetidae</taxon>
        <taxon>Arvicolinae</taxon>
        <taxon>Microtus</taxon>
    </lineage>
</organism>
<dbReference type="PANTHER" id="PTHR11339:SF225">
    <property type="entry name" value="OTOGELIN-LIKE PROTEIN"/>
    <property type="match status" value="1"/>
</dbReference>
<dbReference type="InterPro" id="IPR002919">
    <property type="entry name" value="TIL_dom"/>
</dbReference>
<evidence type="ECO:0000313" key="4">
    <source>
        <dbReference type="EMBL" id="KAH0506649.1"/>
    </source>
</evidence>
<dbReference type="PANTHER" id="PTHR11339">
    <property type="entry name" value="EXTRACELLULAR MATRIX GLYCOPROTEIN RELATED"/>
    <property type="match status" value="1"/>
</dbReference>
<dbReference type="Gene3D" id="2.10.25.10">
    <property type="entry name" value="Laminin"/>
    <property type="match status" value="1"/>
</dbReference>
<dbReference type="InterPro" id="IPR036084">
    <property type="entry name" value="Ser_inhib-like_sf"/>
</dbReference>
<protein>
    <submittedName>
        <fullName evidence="4">Otogelin-like protein</fullName>
    </submittedName>
</protein>
<dbReference type="InterPro" id="IPR050780">
    <property type="entry name" value="Mucin_vWF_Thrombospondin_sf"/>
</dbReference>
<dbReference type="Proteomes" id="UP000710432">
    <property type="component" value="Unassembled WGS sequence"/>
</dbReference>
<dbReference type="SMART" id="SM00832">
    <property type="entry name" value="C8"/>
    <property type="match status" value="1"/>
</dbReference>
<sequence>MMMKLTAGQPPSTREPVLTLAFPFKTGGMTSQHACSVVGDSHFTTFDGRHYSFIGLCQYILVKGTGKDKFTITLQKAHCEQNLGLVCLQSITLILEDDFNKQVTLSRGGQILTSPNHGFTLNVGYAAHCDVIHQELFAPCHVYVSPGLYYQLCRHDACKCGSSCLCNALAHYAYLCAQRGVPIDFRSQISFCAVVCQKGMLYHHCSSFCLRSCTSLSSPEQCDDDCAEGCNCPEGKFYEDTLNFCVPM</sequence>
<keyword evidence="1" id="KW-1015">Disulfide bond</keyword>
<evidence type="ECO:0000256" key="2">
    <source>
        <dbReference type="ARBA" id="ARBA00023180"/>
    </source>
</evidence>